<dbReference type="AlphaFoldDB" id="A0A368G2N7"/>
<feature type="compositionally biased region" description="Polar residues" evidence="1">
    <location>
        <begin position="71"/>
        <end position="87"/>
    </location>
</feature>
<accession>A0A368G2N7</accession>
<dbReference type="EMBL" id="JOJR01000380">
    <property type="protein sequence ID" value="RCN38711.1"/>
    <property type="molecule type" value="Genomic_DNA"/>
</dbReference>
<comment type="caution">
    <text evidence="2">The sequence shown here is derived from an EMBL/GenBank/DDBJ whole genome shotgun (WGS) entry which is preliminary data.</text>
</comment>
<dbReference type="Proteomes" id="UP000252519">
    <property type="component" value="Unassembled WGS sequence"/>
</dbReference>
<evidence type="ECO:0000313" key="2">
    <source>
        <dbReference type="EMBL" id="RCN38711.1"/>
    </source>
</evidence>
<gene>
    <name evidence="2" type="ORF">ANCCAN_15361</name>
</gene>
<evidence type="ECO:0000256" key="1">
    <source>
        <dbReference type="SAM" id="MobiDB-lite"/>
    </source>
</evidence>
<reference evidence="2 3" key="1">
    <citation type="submission" date="2014-10" db="EMBL/GenBank/DDBJ databases">
        <title>Draft genome of the hookworm Ancylostoma caninum.</title>
        <authorList>
            <person name="Mitreva M."/>
        </authorList>
    </citation>
    <scope>NUCLEOTIDE SEQUENCE [LARGE SCALE GENOMIC DNA]</scope>
    <source>
        <strain evidence="2 3">Baltimore</strain>
    </source>
</reference>
<feature type="region of interest" description="Disordered" evidence="1">
    <location>
        <begin position="56"/>
        <end position="87"/>
    </location>
</feature>
<evidence type="ECO:0008006" key="4">
    <source>
        <dbReference type="Google" id="ProtNLM"/>
    </source>
</evidence>
<name>A0A368G2N7_ANCCA</name>
<evidence type="ECO:0000313" key="3">
    <source>
        <dbReference type="Proteomes" id="UP000252519"/>
    </source>
</evidence>
<proteinExistence type="predicted"/>
<protein>
    <recommendedName>
        <fullName evidence="4">PAN domain protein</fullName>
    </recommendedName>
</protein>
<dbReference type="STRING" id="29170.A0A368G2N7"/>
<dbReference type="OrthoDB" id="5872028at2759"/>
<sequence length="113" mass="12120">MLKDGCTGAKFDPKEMSCALSYNDKHFCTSGEVVLHYDAKEVTWIHCVNCYSLKSDKTSKEPSGTAAVGATTPSTPEQEADSSSAPLLNETAISQEELDTLLEKGGNFKTPLA</sequence>
<keyword evidence="3" id="KW-1185">Reference proteome</keyword>
<organism evidence="2 3">
    <name type="scientific">Ancylostoma caninum</name>
    <name type="common">Dog hookworm</name>
    <dbReference type="NCBI Taxonomy" id="29170"/>
    <lineage>
        <taxon>Eukaryota</taxon>
        <taxon>Metazoa</taxon>
        <taxon>Ecdysozoa</taxon>
        <taxon>Nematoda</taxon>
        <taxon>Chromadorea</taxon>
        <taxon>Rhabditida</taxon>
        <taxon>Rhabditina</taxon>
        <taxon>Rhabditomorpha</taxon>
        <taxon>Strongyloidea</taxon>
        <taxon>Ancylostomatidae</taxon>
        <taxon>Ancylostomatinae</taxon>
        <taxon>Ancylostoma</taxon>
    </lineage>
</organism>